<gene>
    <name evidence="2" type="ORF">PC118_g8865</name>
</gene>
<comment type="caution">
    <text evidence="2">The sequence shown here is derived from an EMBL/GenBank/DDBJ whole genome shotgun (WGS) entry which is preliminary data.</text>
</comment>
<dbReference type="Proteomes" id="UP000697107">
    <property type="component" value="Unassembled WGS sequence"/>
</dbReference>
<protein>
    <recommendedName>
        <fullName evidence="4">Leucine-rich repeat domain, L domain-like</fullName>
    </recommendedName>
</protein>
<dbReference type="AlphaFoldDB" id="A0A8T1G265"/>
<evidence type="ECO:0008006" key="4">
    <source>
        <dbReference type="Google" id="ProtNLM"/>
    </source>
</evidence>
<feature type="chain" id="PRO_5035940948" description="Leucine-rich repeat domain, L domain-like" evidence="1">
    <location>
        <begin position="18"/>
        <end position="181"/>
    </location>
</feature>
<dbReference type="EMBL" id="RCML01000232">
    <property type="protein sequence ID" value="KAG2984453.1"/>
    <property type="molecule type" value="Genomic_DNA"/>
</dbReference>
<keyword evidence="1" id="KW-0732">Signal</keyword>
<proteinExistence type="predicted"/>
<evidence type="ECO:0000256" key="1">
    <source>
        <dbReference type="SAM" id="SignalP"/>
    </source>
</evidence>
<accession>A0A8T1G265</accession>
<evidence type="ECO:0000313" key="3">
    <source>
        <dbReference type="Proteomes" id="UP000697107"/>
    </source>
</evidence>
<sequence length="181" mass="20529">MLHQFVQLLKIVDLVVGVSCMNRVICHVIPSKCGQPAASKHPFRSCIVSFDFSNIRVNQLRFSGVETKLFARLLLVNTPPSQNAAKFVDIRGLQTDRDNKILLDRFGLQPLLSLLCSDRFPEIEPCCSARNKLGLLRRLLISETNQCLAQLLFRNFKPFLVSYVVRPRREPSLVCISTDCI</sequence>
<evidence type="ECO:0000313" key="2">
    <source>
        <dbReference type="EMBL" id="KAG2984453.1"/>
    </source>
</evidence>
<reference evidence="2" key="1">
    <citation type="submission" date="2018-10" db="EMBL/GenBank/DDBJ databases">
        <title>Effector identification in a new, highly contiguous assembly of the strawberry crown rot pathogen Phytophthora cactorum.</title>
        <authorList>
            <person name="Armitage A.D."/>
            <person name="Nellist C.F."/>
            <person name="Bates H."/>
            <person name="Vickerstaff R.J."/>
            <person name="Harrison R.J."/>
        </authorList>
    </citation>
    <scope>NUCLEOTIDE SEQUENCE</scope>
    <source>
        <strain evidence="2">P415</strain>
    </source>
</reference>
<organism evidence="2 3">
    <name type="scientific">Phytophthora cactorum</name>
    <dbReference type="NCBI Taxonomy" id="29920"/>
    <lineage>
        <taxon>Eukaryota</taxon>
        <taxon>Sar</taxon>
        <taxon>Stramenopiles</taxon>
        <taxon>Oomycota</taxon>
        <taxon>Peronosporomycetes</taxon>
        <taxon>Peronosporales</taxon>
        <taxon>Peronosporaceae</taxon>
        <taxon>Phytophthora</taxon>
    </lineage>
</organism>
<name>A0A8T1G265_9STRA</name>
<feature type="signal peptide" evidence="1">
    <location>
        <begin position="1"/>
        <end position="17"/>
    </location>
</feature>